<accession>A0AAV5NM10</accession>
<evidence type="ECO:0000313" key="1">
    <source>
        <dbReference type="EMBL" id="GLQ71525.1"/>
    </source>
</evidence>
<evidence type="ECO:0008006" key="3">
    <source>
        <dbReference type="Google" id="ProtNLM"/>
    </source>
</evidence>
<dbReference type="EMBL" id="BSNX01000007">
    <property type="protein sequence ID" value="GLQ71525.1"/>
    <property type="molecule type" value="Genomic_DNA"/>
</dbReference>
<evidence type="ECO:0000313" key="2">
    <source>
        <dbReference type="Proteomes" id="UP001156690"/>
    </source>
</evidence>
<dbReference type="RefSeq" id="WP_126609224.1">
    <property type="nucleotide sequence ID" value="NZ_AP025144.1"/>
</dbReference>
<reference evidence="2" key="1">
    <citation type="journal article" date="2019" name="Int. J. Syst. Evol. Microbiol.">
        <title>The Global Catalogue of Microorganisms (GCM) 10K type strain sequencing project: providing services to taxonomists for standard genome sequencing and annotation.</title>
        <authorList>
            <consortium name="The Broad Institute Genomics Platform"/>
            <consortium name="The Broad Institute Genome Sequencing Center for Infectious Disease"/>
            <person name="Wu L."/>
            <person name="Ma J."/>
        </authorList>
    </citation>
    <scope>NUCLEOTIDE SEQUENCE [LARGE SCALE GENOMIC DNA]</scope>
    <source>
        <strain evidence="2">NBRC 15640</strain>
    </source>
</reference>
<proteinExistence type="predicted"/>
<comment type="caution">
    <text evidence="1">The sequence shown here is derived from an EMBL/GenBank/DDBJ whole genome shotgun (WGS) entry which is preliminary data.</text>
</comment>
<keyword evidence="2" id="KW-1185">Reference proteome</keyword>
<gene>
    <name evidence="1" type="ORF">GCM10007932_08850</name>
</gene>
<dbReference type="Proteomes" id="UP001156690">
    <property type="component" value="Unassembled WGS sequence"/>
</dbReference>
<organism evidence="1 2">
    <name type="scientific">Vibrio penaeicida</name>
    <dbReference type="NCBI Taxonomy" id="104609"/>
    <lineage>
        <taxon>Bacteria</taxon>
        <taxon>Pseudomonadati</taxon>
        <taxon>Pseudomonadota</taxon>
        <taxon>Gammaproteobacteria</taxon>
        <taxon>Vibrionales</taxon>
        <taxon>Vibrionaceae</taxon>
        <taxon>Vibrio</taxon>
    </lineage>
</organism>
<dbReference type="AlphaFoldDB" id="A0AAV5NM10"/>
<name>A0AAV5NM10_9VIBR</name>
<protein>
    <recommendedName>
        <fullName evidence="3">Chromosome partitioning protein ParA</fullName>
    </recommendedName>
</protein>
<sequence length="500" mass="55937">MKLNRLSTDANYTKSNTLSFPFSKALTISALCLPTLATADTFVQDFSGFHNQFQNGNWGMVDLTPNNTVLSHDNPETYTQNGRLLFAAHLTSASLNQILGNTQYQYLSQAVGDNELRRLINEQCETRLEIGIASRKGAVFSDSDYSAALRADLSYCGPNKRISVGGELYALNFNANQTPVLLRTFIPTIPGAKYNVSFDYQRASGNQNVIVKVNGKITSGTANGSAHKVLVNEPRIDFPVNGYDGYAPKVNGMNKASAVFVANRTYTPVVISGGNHSDASQLLVQNVKVAKLADNPNTDMCNLFFPAGSPQFNQCMSGNPSHMPSNWGCDMYIDDAVGNFTVNKPGQRVDEAWRYEPRNIFHQKRFYAVGKGGVSSFRMTKSGQFSFCPIYGKTLSMEEFTSNNWDYERYPEQGLIKVRLYCLDENTQTRYTQWEFLETGEDNNYLLTNRKVSKTFNDDQYKNCALDIIRFFDKTHLIPPTQSGYAPNSDGYEIRNLKLQ</sequence>